<keyword evidence="8 10" id="KW-0472">Membrane</keyword>
<keyword evidence="5" id="KW-1003">Cell membrane</keyword>
<dbReference type="GO" id="GO:0015297">
    <property type="term" value="F:antiporter activity"/>
    <property type="evidence" value="ECO:0007669"/>
    <property type="project" value="InterPro"/>
</dbReference>
<dbReference type="PANTHER" id="PTHR43823:SF3">
    <property type="entry name" value="MULTIDRUG EXPORT PROTEIN MEPA"/>
    <property type="match status" value="1"/>
</dbReference>
<keyword evidence="9" id="KW-0046">Antibiotic resistance</keyword>
<gene>
    <name evidence="11" type="ORF">H8S23_08820</name>
</gene>
<name>A0A923I9Y1_9FIRM</name>
<feature type="transmembrane region" description="Helical" evidence="10">
    <location>
        <begin position="148"/>
        <end position="168"/>
    </location>
</feature>
<dbReference type="Pfam" id="PF01554">
    <property type="entry name" value="MatE"/>
    <property type="match status" value="2"/>
</dbReference>
<protein>
    <recommendedName>
        <fullName evidence="3">Multidrug export protein MepA</fullName>
    </recommendedName>
</protein>
<feature type="transmembrane region" description="Helical" evidence="10">
    <location>
        <begin position="105"/>
        <end position="128"/>
    </location>
</feature>
<feature type="transmembrane region" description="Helical" evidence="10">
    <location>
        <begin position="239"/>
        <end position="260"/>
    </location>
</feature>
<feature type="transmembrane region" description="Helical" evidence="10">
    <location>
        <begin position="58"/>
        <end position="84"/>
    </location>
</feature>
<feature type="transmembrane region" description="Helical" evidence="10">
    <location>
        <begin position="401"/>
        <end position="422"/>
    </location>
</feature>
<sequence length="461" mass="49669">MLSFKEVLPLAQSQSELGTKPIGRLLFKLAVPTVIAQLINVLYNIVDRIYIGNIPGTGALALTGLGVTFPILMIISAFAAFVGMGAAPLASMQMGAGKNEKAEKILGTSTLLLTLLAVVLTTVFLIFKRPLLYLFGASDNIIGYAQDYISIYLLGTVFVMFSLGLNAFISAQGFATTAMLSVLIGAVSNIVLDPIFIFALNMGVRGAALATIISQAVSAVWIVWFLLGKKTHLRIRKENLRLTPALVGSIAALGVSPFIMQSTESLVNIVLNRGLQNYGGDLYVGTLTIMTSLLQFIMLPTQGIAQGAQPIISYNFGAGNAGRAKETFRKLLTVTLSFTVLCCLAVVLFPSVFARIFTPDAQLLGMTATVMPIYFAGIWAFGIQIACQITFLSLGQAKISLFLALLRKIFLLIPLALLLPRFFGVMGIYWAEPIADIAASCTSLVIFLVKRKQIFTRRETA</sequence>
<dbReference type="PIRSF" id="PIRSF006603">
    <property type="entry name" value="DinF"/>
    <property type="match status" value="1"/>
</dbReference>
<dbReference type="InterPro" id="IPR045070">
    <property type="entry name" value="MATE_MepA-like"/>
</dbReference>
<feature type="transmembrane region" description="Helical" evidence="10">
    <location>
        <begin position="280"/>
        <end position="299"/>
    </location>
</feature>
<evidence type="ECO:0000256" key="1">
    <source>
        <dbReference type="ARBA" id="ARBA00004651"/>
    </source>
</evidence>
<feature type="transmembrane region" description="Helical" evidence="10">
    <location>
        <begin position="180"/>
        <end position="200"/>
    </location>
</feature>
<evidence type="ECO:0000256" key="9">
    <source>
        <dbReference type="ARBA" id="ARBA00023251"/>
    </source>
</evidence>
<evidence type="ECO:0000256" key="4">
    <source>
        <dbReference type="ARBA" id="ARBA00022448"/>
    </source>
</evidence>
<evidence type="ECO:0000256" key="10">
    <source>
        <dbReference type="SAM" id="Phobius"/>
    </source>
</evidence>
<dbReference type="CDD" id="cd13143">
    <property type="entry name" value="MATE_MepA_like"/>
    <property type="match status" value="1"/>
</dbReference>
<dbReference type="GO" id="GO:0046677">
    <property type="term" value="P:response to antibiotic"/>
    <property type="evidence" value="ECO:0007669"/>
    <property type="project" value="UniProtKB-KW"/>
</dbReference>
<comment type="subcellular location">
    <subcellularLocation>
        <location evidence="1">Cell membrane</location>
        <topology evidence="1">Multi-pass membrane protein</topology>
    </subcellularLocation>
</comment>
<dbReference type="AlphaFoldDB" id="A0A923I9Y1"/>
<feature type="transmembrane region" description="Helical" evidence="10">
    <location>
        <begin position="373"/>
        <end position="394"/>
    </location>
</feature>
<evidence type="ECO:0000256" key="2">
    <source>
        <dbReference type="ARBA" id="ARBA00008417"/>
    </source>
</evidence>
<dbReference type="Proteomes" id="UP000659630">
    <property type="component" value="Unassembled WGS sequence"/>
</dbReference>
<comment type="caution">
    <text evidence="11">The sequence shown here is derived from an EMBL/GenBank/DDBJ whole genome shotgun (WGS) entry which is preliminary data.</text>
</comment>
<keyword evidence="7 10" id="KW-1133">Transmembrane helix</keyword>
<evidence type="ECO:0000256" key="8">
    <source>
        <dbReference type="ARBA" id="ARBA00023136"/>
    </source>
</evidence>
<evidence type="ECO:0000256" key="3">
    <source>
        <dbReference type="ARBA" id="ARBA00022106"/>
    </source>
</evidence>
<feature type="transmembrane region" description="Helical" evidence="10">
    <location>
        <begin position="428"/>
        <end position="449"/>
    </location>
</feature>
<feature type="transmembrane region" description="Helical" evidence="10">
    <location>
        <begin position="206"/>
        <end position="227"/>
    </location>
</feature>
<evidence type="ECO:0000313" key="12">
    <source>
        <dbReference type="Proteomes" id="UP000659630"/>
    </source>
</evidence>
<keyword evidence="12" id="KW-1185">Reference proteome</keyword>
<evidence type="ECO:0000313" key="11">
    <source>
        <dbReference type="EMBL" id="MBC5581607.1"/>
    </source>
</evidence>
<evidence type="ECO:0000256" key="5">
    <source>
        <dbReference type="ARBA" id="ARBA00022475"/>
    </source>
</evidence>
<dbReference type="InterPro" id="IPR048279">
    <property type="entry name" value="MdtK-like"/>
</dbReference>
<dbReference type="GO" id="GO:0005886">
    <property type="term" value="C:plasma membrane"/>
    <property type="evidence" value="ECO:0007669"/>
    <property type="project" value="UniProtKB-SubCell"/>
</dbReference>
<feature type="transmembrane region" description="Helical" evidence="10">
    <location>
        <begin position="331"/>
        <end position="353"/>
    </location>
</feature>
<keyword evidence="6 10" id="KW-0812">Transmembrane</keyword>
<dbReference type="InterPro" id="IPR051327">
    <property type="entry name" value="MATE_MepA_subfamily"/>
</dbReference>
<accession>A0A923I9Y1</accession>
<comment type="similarity">
    <text evidence="2">Belongs to the multi antimicrobial extrusion (MATE) (TC 2.A.66.1) family. MepA subfamily.</text>
</comment>
<evidence type="ECO:0000256" key="6">
    <source>
        <dbReference type="ARBA" id="ARBA00022692"/>
    </source>
</evidence>
<proteinExistence type="inferred from homology"/>
<dbReference type="PANTHER" id="PTHR43823">
    <property type="entry name" value="SPORULATION PROTEIN YKVU"/>
    <property type="match status" value="1"/>
</dbReference>
<reference evidence="11" key="1">
    <citation type="submission" date="2020-08" db="EMBL/GenBank/DDBJ databases">
        <title>Genome public.</title>
        <authorList>
            <person name="Liu C."/>
            <person name="Sun Q."/>
        </authorList>
    </citation>
    <scope>NUCLEOTIDE SEQUENCE</scope>
    <source>
        <strain evidence="11">BX8</strain>
    </source>
</reference>
<keyword evidence="4" id="KW-0813">Transport</keyword>
<evidence type="ECO:0000256" key="7">
    <source>
        <dbReference type="ARBA" id="ARBA00022989"/>
    </source>
</evidence>
<organism evidence="11 12">
    <name type="scientific">Anaerofilum hominis</name>
    <dbReference type="NCBI Taxonomy" id="2763016"/>
    <lineage>
        <taxon>Bacteria</taxon>
        <taxon>Bacillati</taxon>
        <taxon>Bacillota</taxon>
        <taxon>Clostridia</taxon>
        <taxon>Eubacteriales</taxon>
        <taxon>Oscillospiraceae</taxon>
        <taxon>Anaerofilum</taxon>
    </lineage>
</organism>
<dbReference type="NCBIfam" id="TIGR00797">
    <property type="entry name" value="matE"/>
    <property type="match status" value="1"/>
</dbReference>
<dbReference type="EMBL" id="JACONZ010000003">
    <property type="protein sequence ID" value="MBC5581607.1"/>
    <property type="molecule type" value="Genomic_DNA"/>
</dbReference>
<dbReference type="InterPro" id="IPR002528">
    <property type="entry name" value="MATE_fam"/>
</dbReference>
<dbReference type="GO" id="GO:0042910">
    <property type="term" value="F:xenobiotic transmembrane transporter activity"/>
    <property type="evidence" value="ECO:0007669"/>
    <property type="project" value="InterPro"/>
</dbReference>